<feature type="transmembrane region" description="Helical" evidence="1">
    <location>
        <begin position="70"/>
        <end position="89"/>
    </location>
</feature>
<keyword evidence="1" id="KW-0812">Transmembrane</keyword>
<proteinExistence type="predicted"/>
<keyword evidence="3" id="KW-1185">Reference proteome</keyword>
<reference evidence="2" key="1">
    <citation type="journal article" date="2023" name="G3 (Bethesda)">
        <title>A reference genome for the long-term kleptoplast-retaining sea slug Elysia crispata morphotype clarki.</title>
        <authorList>
            <person name="Eastman K.E."/>
            <person name="Pendleton A.L."/>
            <person name="Shaikh M.A."/>
            <person name="Suttiyut T."/>
            <person name="Ogas R."/>
            <person name="Tomko P."/>
            <person name="Gavelis G."/>
            <person name="Widhalm J.R."/>
            <person name="Wisecaver J.H."/>
        </authorList>
    </citation>
    <scope>NUCLEOTIDE SEQUENCE</scope>
    <source>
        <strain evidence="2">ECLA1</strain>
    </source>
</reference>
<accession>A0AAE1AQK1</accession>
<evidence type="ECO:0000256" key="1">
    <source>
        <dbReference type="SAM" id="Phobius"/>
    </source>
</evidence>
<dbReference type="Proteomes" id="UP001283361">
    <property type="component" value="Unassembled WGS sequence"/>
</dbReference>
<dbReference type="EMBL" id="JAWDGP010001428">
    <property type="protein sequence ID" value="KAK3791875.1"/>
    <property type="molecule type" value="Genomic_DNA"/>
</dbReference>
<sequence>MLVSPVPTIVLPNTSLIFLSPVHRCRKDTGSIVNRGVKFFNLFKQPNGKRDHEESEPTTPVLLSGRVEFLAWRFLVSTVPLSFIILLSVSTQREMARAGNKSRGKVSKPYDTKDGRNWARTKQTLDEMCMGWDRSTGIMVQTSVAGRT</sequence>
<gene>
    <name evidence="2" type="ORF">RRG08_026778</name>
</gene>
<protein>
    <submittedName>
        <fullName evidence="2">Uncharacterized protein</fullName>
    </submittedName>
</protein>
<keyword evidence="1" id="KW-1133">Transmembrane helix</keyword>
<comment type="caution">
    <text evidence="2">The sequence shown here is derived from an EMBL/GenBank/DDBJ whole genome shotgun (WGS) entry which is preliminary data.</text>
</comment>
<evidence type="ECO:0000313" key="2">
    <source>
        <dbReference type="EMBL" id="KAK3791875.1"/>
    </source>
</evidence>
<name>A0AAE1AQK1_9GAST</name>
<dbReference type="AlphaFoldDB" id="A0AAE1AQK1"/>
<evidence type="ECO:0000313" key="3">
    <source>
        <dbReference type="Proteomes" id="UP001283361"/>
    </source>
</evidence>
<organism evidence="2 3">
    <name type="scientific">Elysia crispata</name>
    <name type="common">lettuce slug</name>
    <dbReference type="NCBI Taxonomy" id="231223"/>
    <lineage>
        <taxon>Eukaryota</taxon>
        <taxon>Metazoa</taxon>
        <taxon>Spiralia</taxon>
        <taxon>Lophotrochozoa</taxon>
        <taxon>Mollusca</taxon>
        <taxon>Gastropoda</taxon>
        <taxon>Heterobranchia</taxon>
        <taxon>Euthyneura</taxon>
        <taxon>Panpulmonata</taxon>
        <taxon>Sacoglossa</taxon>
        <taxon>Placobranchoidea</taxon>
        <taxon>Plakobranchidae</taxon>
        <taxon>Elysia</taxon>
    </lineage>
</organism>
<keyword evidence="1" id="KW-0472">Membrane</keyword>